<keyword evidence="2" id="KW-1185">Reference proteome</keyword>
<dbReference type="AlphaFoldDB" id="A0A5P8VW21"/>
<protein>
    <submittedName>
        <fullName evidence="1">Uncharacterized protein</fullName>
    </submittedName>
</protein>
<dbReference type="EMBL" id="CP045226">
    <property type="protein sequence ID" value="QFS44580.1"/>
    <property type="molecule type" value="Genomic_DNA"/>
</dbReference>
<accession>A0A5P8VW21</accession>
<gene>
    <name evidence="1" type="ORF">GXM_02055</name>
</gene>
<sequence length="50" mass="6033">MNAIAFQKTSKTKRSLLWKSERDRLAKNLKNKAIAFQKISKTKRFFEKFR</sequence>
<organism evidence="1 2">
    <name type="scientific">Nostoc sphaeroides CCNUC1</name>
    <dbReference type="NCBI Taxonomy" id="2653204"/>
    <lineage>
        <taxon>Bacteria</taxon>
        <taxon>Bacillati</taxon>
        <taxon>Cyanobacteriota</taxon>
        <taxon>Cyanophyceae</taxon>
        <taxon>Nostocales</taxon>
        <taxon>Nostocaceae</taxon>
        <taxon>Nostoc</taxon>
    </lineage>
</organism>
<name>A0A5P8VW21_9NOSO</name>
<evidence type="ECO:0000313" key="2">
    <source>
        <dbReference type="Proteomes" id="UP000326678"/>
    </source>
</evidence>
<dbReference type="RefSeq" id="WP_194198747.1">
    <property type="nucleotide sequence ID" value="NZ_CP045226.1"/>
</dbReference>
<proteinExistence type="predicted"/>
<dbReference type="Proteomes" id="UP000326678">
    <property type="component" value="Chromosome Gxm1"/>
</dbReference>
<evidence type="ECO:0000313" key="1">
    <source>
        <dbReference type="EMBL" id="QFS44580.1"/>
    </source>
</evidence>
<reference evidence="1 2" key="1">
    <citation type="submission" date="2019-10" db="EMBL/GenBank/DDBJ databases">
        <title>Genomic and transcriptomic insights into the perfect genentic adaptation of a filamentous nitrogen-fixing cyanobacterium to rice fields.</title>
        <authorList>
            <person name="Chen Z."/>
        </authorList>
    </citation>
    <scope>NUCLEOTIDE SEQUENCE [LARGE SCALE GENOMIC DNA]</scope>
    <source>
        <strain evidence="1">CCNUC1</strain>
    </source>
</reference>
<dbReference type="KEGG" id="nsh:GXM_02055"/>